<feature type="region of interest" description="Disordered" evidence="1">
    <location>
        <begin position="1"/>
        <end position="72"/>
    </location>
</feature>
<feature type="region of interest" description="Disordered" evidence="1">
    <location>
        <begin position="90"/>
        <end position="110"/>
    </location>
</feature>
<evidence type="ECO:0000313" key="2">
    <source>
        <dbReference type="EMBL" id="SVE01122.1"/>
    </source>
</evidence>
<dbReference type="AlphaFoldDB" id="A0A383A060"/>
<protein>
    <submittedName>
        <fullName evidence="2">Uncharacterized protein</fullName>
    </submittedName>
</protein>
<reference evidence="2" key="1">
    <citation type="submission" date="2018-05" db="EMBL/GenBank/DDBJ databases">
        <authorList>
            <person name="Lanie J.A."/>
            <person name="Ng W.-L."/>
            <person name="Kazmierczak K.M."/>
            <person name="Andrzejewski T.M."/>
            <person name="Davidsen T.M."/>
            <person name="Wayne K.J."/>
            <person name="Tettelin H."/>
            <person name="Glass J.I."/>
            <person name="Rusch D."/>
            <person name="Podicherti R."/>
            <person name="Tsui H.-C.T."/>
            <person name="Winkler M.E."/>
        </authorList>
    </citation>
    <scope>NUCLEOTIDE SEQUENCE</scope>
</reference>
<evidence type="ECO:0000256" key="1">
    <source>
        <dbReference type="SAM" id="MobiDB-lite"/>
    </source>
</evidence>
<dbReference type="EMBL" id="UINC01188082">
    <property type="protein sequence ID" value="SVE01122.1"/>
    <property type="molecule type" value="Genomic_DNA"/>
</dbReference>
<sequence length="146" mass="15554">MTVGHPAQGFPPKQSVNAALNSKMGGAGGPQRIGDSYTNDHDTLWNPSQSYKPGERVGSGPPPENWQAIKPGSGKNPFSDYYWSNYHSPSWERSGPPILPTREISSGSPNIMCEGKQGATIGSKLSPDCPGDVINYVPVTNVTANQ</sequence>
<organism evidence="2">
    <name type="scientific">marine metagenome</name>
    <dbReference type="NCBI Taxonomy" id="408172"/>
    <lineage>
        <taxon>unclassified sequences</taxon>
        <taxon>metagenomes</taxon>
        <taxon>ecological metagenomes</taxon>
    </lineage>
</organism>
<accession>A0A383A060</accession>
<proteinExistence type="predicted"/>
<name>A0A383A060_9ZZZZ</name>
<gene>
    <name evidence="2" type="ORF">METZ01_LOCUS453976</name>
</gene>